<dbReference type="AlphaFoldDB" id="A0A0F9GC69"/>
<dbReference type="EMBL" id="LAZR01018467">
    <property type="protein sequence ID" value="KKL96308.1"/>
    <property type="molecule type" value="Genomic_DNA"/>
</dbReference>
<accession>A0A0F9GC69</accession>
<name>A0A0F9GC69_9ZZZZ</name>
<comment type="caution">
    <text evidence="1">The sequence shown here is derived from an EMBL/GenBank/DDBJ whole genome shotgun (WGS) entry which is preliminary data.</text>
</comment>
<proteinExistence type="predicted"/>
<protein>
    <submittedName>
        <fullName evidence="1">Uncharacterized protein</fullName>
    </submittedName>
</protein>
<gene>
    <name evidence="1" type="ORF">LCGC14_1845790</name>
</gene>
<organism evidence="1">
    <name type="scientific">marine sediment metagenome</name>
    <dbReference type="NCBI Taxonomy" id="412755"/>
    <lineage>
        <taxon>unclassified sequences</taxon>
        <taxon>metagenomes</taxon>
        <taxon>ecological metagenomes</taxon>
    </lineage>
</organism>
<reference evidence="1" key="1">
    <citation type="journal article" date="2015" name="Nature">
        <title>Complex archaea that bridge the gap between prokaryotes and eukaryotes.</title>
        <authorList>
            <person name="Spang A."/>
            <person name="Saw J.H."/>
            <person name="Jorgensen S.L."/>
            <person name="Zaremba-Niedzwiedzka K."/>
            <person name="Martijn J."/>
            <person name="Lind A.E."/>
            <person name="van Eijk R."/>
            <person name="Schleper C."/>
            <person name="Guy L."/>
            <person name="Ettema T.J."/>
        </authorList>
    </citation>
    <scope>NUCLEOTIDE SEQUENCE</scope>
</reference>
<evidence type="ECO:0000313" key="1">
    <source>
        <dbReference type="EMBL" id="KKL96308.1"/>
    </source>
</evidence>
<sequence length="62" mass="7245">MGITFFTRHIKDTYQHVDNYKNTYIKLDHRVDNFFVTSVKLSTIFSHKVGVSPTPGFKLLKL</sequence>